<evidence type="ECO:0000256" key="1">
    <source>
        <dbReference type="ARBA" id="ARBA00022729"/>
    </source>
</evidence>
<dbReference type="EMBL" id="PKMF04000503">
    <property type="protein sequence ID" value="KAK7828403.1"/>
    <property type="molecule type" value="Genomic_DNA"/>
</dbReference>
<dbReference type="PANTHER" id="PTHR32444:SF198">
    <property type="entry name" value="BULB-TYPE LECTIN DOMAIN-CONTAINING PROTEIN"/>
    <property type="match status" value="1"/>
</dbReference>
<feature type="domain" description="Apple" evidence="3">
    <location>
        <begin position="122"/>
        <end position="205"/>
    </location>
</feature>
<dbReference type="InterPro" id="IPR003609">
    <property type="entry name" value="Pan_app"/>
</dbReference>
<sequence length="388" mass="42954">MGVVFIGIPTTNNSGLSLVNDQEGTVSLSFSDVNNSLLHFQLNTQGSMEQRSWDHVKGDWEVVWATLQSECDVYGKCGAFGICNSQSSPICSCLNGFEPNNTEEWNRGNWTGGCVRSTPLQCERVATGGEAGKMDWFQTMNMMKVPDFADFSSDIEADCKQRCLQNCSCTAYAFVSGTGCMSWTGSLIDAQKFSSSGVDLNVRVANTKLGTKQDVKKIVTITVIVGTVSSSICTYCGGGWLNFKCKSARKKKGKGFSLFNKGKSHIPFPSMAIVECRQHYSLIDPMVYEPHFEMEILRCIQVGLLCVQEFAQDRPTVSVVVSMLKSEIFDMPRPKKPAFTEKQIALDPNSSQRIQTKCSVNNVTITMVQAWKLWNIDNIVALIDPMIY</sequence>
<comment type="caution">
    <text evidence="4">The sequence shown here is derived from an EMBL/GenBank/DDBJ whole genome shotgun (WGS) entry which is preliminary data.</text>
</comment>
<proteinExistence type="predicted"/>
<dbReference type="AlphaFoldDB" id="A0AAW0JNS4"/>
<reference evidence="4 5" key="1">
    <citation type="journal article" date="2018" name="Sci. Data">
        <title>The draft genome sequence of cork oak.</title>
        <authorList>
            <person name="Ramos A.M."/>
            <person name="Usie A."/>
            <person name="Barbosa P."/>
            <person name="Barros P.M."/>
            <person name="Capote T."/>
            <person name="Chaves I."/>
            <person name="Simoes F."/>
            <person name="Abreu I."/>
            <person name="Carrasquinho I."/>
            <person name="Faro C."/>
            <person name="Guimaraes J.B."/>
            <person name="Mendonca D."/>
            <person name="Nobrega F."/>
            <person name="Rodrigues L."/>
            <person name="Saibo N.J.M."/>
            <person name="Varela M.C."/>
            <person name="Egas C."/>
            <person name="Matos J."/>
            <person name="Miguel C.M."/>
            <person name="Oliveira M.M."/>
            <person name="Ricardo C.P."/>
            <person name="Goncalves S."/>
        </authorList>
    </citation>
    <scope>NUCLEOTIDE SEQUENCE [LARGE SCALE GENOMIC DNA]</scope>
    <source>
        <strain evidence="5">cv. HL8</strain>
    </source>
</reference>
<dbReference type="PANTHER" id="PTHR32444">
    <property type="entry name" value="BULB-TYPE LECTIN DOMAIN-CONTAINING PROTEIN"/>
    <property type="match status" value="1"/>
</dbReference>
<accession>A0AAW0JNS4</accession>
<evidence type="ECO:0000259" key="3">
    <source>
        <dbReference type="PROSITE" id="PS50948"/>
    </source>
</evidence>
<dbReference type="GO" id="GO:0048544">
    <property type="term" value="P:recognition of pollen"/>
    <property type="evidence" value="ECO:0007669"/>
    <property type="project" value="InterPro"/>
</dbReference>
<name>A0AAW0JNS4_QUESU</name>
<evidence type="ECO:0000256" key="2">
    <source>
        <dbReference type="ARBA" id="ARBA00023157"/>
    </source>
</evidence>
<dbReference type="Pfam" id="PF08276">
    <property type="entry name" value="PAN_2"/>
    <property type="match status" value="1"/>
</dbReference>
<gene>
    <name evidence="4" type="ORF">CFP56_030306</name>
</gene>
<dbReference type="GO" id="GO:0004674">
    <property type="term" value="F:protein serine/threonine kinase activity"/>
    <property type="evidence" value="ECO:0007669"/>
    <property type="project" value="InterPro"/>
</dbReference>
<evidence type="ECO:0000313" key="4">
    <source>
        <dbReference type="EMBL" id="KAK7828403.1"/>
    </source>
</evidence>
<dbReference type="SMART" id="SM00473">
    <property type="entry name" value="PAN_AP"/>
    <property type="match status" value="1"/>
</dbReference>
<dbReference type="Proteomes" id="UP000237347">
    <property type="component" value="Unassembled WGS sequence"/>
</dbReference>
<dbReference type="InterPro" id="IPR021820">
    <property type="entry name" value="S-locus_recpt_kinase_C"/>
</dbReference>
<evidence type="ECO:0000313" key="5">
    <source>
        <dbReference type="Proteomes" id="UP000237347"/>
    </source>
</evidence>
<organism evidence="4 5">
    <name type="scientific">Quercus suber</name>
    <name type="common">Cork oak</name>
    <dbReference type="NCBI Taxonomy" id="58331"/>
    <lineage>
        <taxon>Eukaryota</taxon>
        <taxon>Viridiplantae</taxon>
        <taxon>Streptophyta</taxon>
        <taxon>Embryophyta</taxon>
        <taxon>Tracheophyta</taxon>
        <taxon>Spermatophyta</taxon>
        <taxon>Magnoliopsida</taxon>
        <taxon>eudicotyledons</taxon>
        <taxon>Gunneridae</taxon>
        <taxon>Pentapetalae</taxon>
        <taxon>rosids</taxon>
        <taxon>fabids</taxon>
        <taxon>Fagales</taxon>
        <taxon>Fagaceae</taxon>
        <taxon>Quercus</taxon>
    </lineage>
</organism>
<dbReference type="InterPro" id="IPR000858">
    <property type="entry name" value="S_locus_glycoprot_dom"/>
</dbReference>
<dbReference type="Pfam" id="PF11883">
    <property type="entry name" value="DUF3403"/>
    <property type="match status" value="1"/>
</dbReference>
<dbReference type="PROSITE" id="PS50948">
    <property type="entry name" value="PAN"/>
    <property type="match status" value="1"/>
</dbReference>
<dbReference type="Pfam" id="PF00954">
    <property type="entry name" value="S_locus_glycop"/>
    <property type="match status" value="1"/>
</dbReference>
<keyword evidence="1" id="KW-0732">Signal</keyword>
<keyword evidence="2" id="KW-1015">Disulfide bond</keyword>
<protein>
    <submittedName>
        <fullName evidence="4">G-type lectin s-receptor-like serine/threonine-protein kinase</fullName>
    </submittedName>
</protein>
<dbReference type="CDD" id="cd01098">
    <property type="entry name" value="PAN_AP_plant"/>
    <property type="match status" value="1"/>
</dbReference>
<keyword evidence="5" id="KW-1185">Reference proteome</keyword>